<comment type="caution">
    <text evidence="1">The sequence shown here is derived from an EMBL/GenBank/DDBJ whole genome shotgun (WGS) entry which is preliminary data.</text>
</comment>
<organism evidence="1 2">
    <name type="scientific">Allohahella marinimesophila</name>
    <dbReference type="NCBI Taxonomy" id="1054972"/>
    <lineage>
        <taxon>Bacteria</taxon>
        <taxon>Pseudomonadati</taxon>
        <taxon>Pseudomonadota</taxon>
        <taxon>Gammaproteobacteria</taxon>
        <taxon>Oceanospirillales</taxon>
        <taxon>Hahellaceae</taxon>
        <taxon>Allohahella</taxon>
    </lineage>
</organism>
<evidence type="ECO:0000313" key="1">
    <source>
        <dbReference type="EMBL" id="GAA3953310.1"/>
    </source>
</evidence>
<protein>
    <submittedName>
        <fullName evidence="1">Uncharacterized protein</fullName>
    </submittedName>
</protein>
<accession>A0ABP7NSP5</accession>
<proteinExistence type="predicted"/>
<sequence>MTWRDCWLNPGLLVTADGLSGVDSQADSNAAKLQMTGKQGLLTEPARLL</sequence>
<name>A0ABP7NSP5_9GAMM</name>
<dbReference type="EMBL" id="BAABBO010000002">
    <property type="protein sequence ID" value="GAA3953310.1"/>
    <property type="molecule type" value="Genomic_DNA"/>
</dbReference>
<gene>
    <name evidence="1" type="ORF">GCM10022278_10290</name>
</gene>
<dbReference type="Proteomes" id="UP001501337">
    <property type="component" value="Unassembled WGS sequence"/>
</dbReference>
<evidence type="ECO:0000313" key="2">
    <source>
        <dbReference type="Proteomes" id="UP001501337"/>
    </source>
</evidence>
<reference evidence="2" key="1">
    <citation type="journal article" date="2019" name="Int. J. Syst. Evol. Microbiol.">
        <title>The Global Catalogue of Microorganisms (GCM) 10K type strain sequencing project: providing services to taxonomists for standard genome sequencing and annotation.</title>
        <authorList>
            <consortium name="The Broad Institute Genomics Platform"/>
            <consortium name="The Broad Institute Genome Sequencing Center for Infectious Disease"/>
            <person name="Wu L."/>
            <person name="Ma J."/>
        </authorList>
    </citation>
    <scope>NUCLEOTIDE SEQUENCE [LARGE SCALE GENOMIC DNA]</scope>
    <source>
        <strain evidence="2">JCM 17555</strain>
    </source>
</reference>
<keyword evidence="2" id="KW-1185">Reference proteome</keyword>